<protein>
    <recommendedName>
        <fullName evidence="4">DUF5412 domain-containing protein</fullName>
    </recommendedName>
</protein>
<evidence type="ECO:0000313" key="3">
    <source>
        <dbReference type="Proteomes" id="UP000032247"/>
    </source>
</evidence>
<proteinExistence type="predicted"/>
<evidence type="ECO:0008006" key="4">
    <source>
        <dbReference type="Google" id="ProtNLM"/>
    </source>
</evidence>
<gene>
    <name evidence="2" type="ORF">SC09_Contig17orf00235</name>
</gene>
<keyword evidence="1" id="KW-1133">Transmembrane helix</keyword>
<dbReference type="Pfam" id="PF17428">
    <property type="entry name" value="DUF5412"/>
    <property type="match status" value="1"/>
</dbReference>
<comment type="caution">
    <text evidence="2">The sequence shown here is derived from an EMBL/GenBank/DDBJ whole genome shotgun (WGS) entry which is preliminary data.</text>
</comment>
<sequence>MREKKGESHIKTRSNIPLIMFALLVFFGGAIYWMLFSLKNVPKGNLVQSVESPDGSYTLNTYVSENTLSLDAARGELVNEKTLVKRTIYWNYPDSRPAVTWVNHNTVKIGNQTLHLDTDETYDWRKDDHWIREEPPQASVR</sequence>
<dbReference type="Proteomes" id="UP000032247">
    <property type="component" value="Unassembled WGS sequence"/>
</dbReference>
<evidence type="ECO:0000313" key="2">
    <source>
        <dbReference type="EMBL" id="KIU13081.1"/>
    </source>
</evidence>
<name>A0A0D1LB80_BACIU</name>
<dbReference type="InterPro" id="IPR035406">
    <property type="entry name" value="DUF5412"/>
</dbReference>
<evidence type="ECO:0000256" key="1">
    <source>
        <dbReference type="SAM" id="Phobius"/>
    </source>
</evidence>
<keyword evidence="1" id="KW-0812">Transmembrane</keyword>
<organism evidence="2 3">
    <name type="scientific">Bacillus subtilis</name>
    <dbReference type="NCBI Taxonomy" id="1423"/>
    <lineage>
        <taxon>Bacteria</taxon>
        <taxon>Bacillati</taxon>
        <taxon>Bacillota</taxon>
        <taxon>Bacilli</taxon>
        <taxon>Bacillales</taxon>
        <taxon>Bacillaceae</taxon>
        <taxon>Bacillus</taxon>
    </lineage>
</organism>
<reference evidence="2 3" key="1">
    <citation type="submission" date="2014-12" db="EMBL/GenBank/DDBJ databases">
        <title>Comparative genome analysis of Bacillus coagulans HM-08, Clostridium butyricum HM-68, Bacillus subtilis HM-66 and Bacillus licheniformis BL-09.</title>
        <authorList>
            <person name="Zhang H."/>
        </authorList>
    </citation>
    <scope>NUCLEOTIDE SEQUENCE [LARGE SCALE GENOMIC DNA]</scope>
    <source>
        <strain evidence="2 3">HM-66</strain>
    </source>
</reference>
<feature type="transmembrane region" description="Helical" evidence="1">
    <location>
        <begin position="16"/>
        <end position="35"/>
    </location>
</feature>
<dbReference type="PATRIC" id="fig|1423.173.peg.202"/>
<dbReference type="EMBL" id="JXBC01000001">
    <property type="protein sequence ID" value="KIU13081.1"/>
    <property type="molecule type" value="Genomic_DNA"/>
</dbReference>
<accession>A0A0D1LB80</accession>
<dbReference type="AlphaFoldDB" id="A0A0D1LB80"/>
<keyword evidence="1" id="KW-0472">Membrane</keyword>